<dbReference type="SUPFAM" id="SSF160443">
    <property type="entry name" value="SMR domain-like"/>
    <property type="match status" value="1"/>
</dbReference>
<name>A0AAX6DNA9_IRIPA</name>
<evidence type="ECO:0000256" key="1">
    <source>
        <dbReference type="ARBA" id="ARBA00007626"/>
    </source>
</evidence>
<comment type="caution">
    <text evidence="6">The sequence shown here is derived from an EMBL/GenBank/DDBJ whole genome shotgun (WGS) entry which is preliminary data.</text>
</comment>
<organism evidence="6 7">
    <name type="scientific">Iris pallida</name>
    <name type="common">Sweet iris</name>
    <dbReference type="NCBI Taxonomy" id="29817"/>
    <lineage>
        <taxon>Eukaryota</taxon>
        <taxon>Viridiplantae</taxon>
        <taxon>Streptophyta</taxon>
        <taxon>Embryophyta</taxon>
        <taxon>Tracheophyta</taxon>
        <taxon>Spermatophyta</taxon>
        <taxon>Magnoliopsida</taxon>
        <taxon>Liliopsida</taxon>
        <taxon>Asparagales</taxon>
        <taxon>Iridaceae</taxon>
        <taxon>Iridoideae</taxon>
        <taxon>Irideae</taxon>
        <taxon>Iris</taxon>
    </lineage>
</organism>
<dbReference type="InterPro" id="IPR002885">
    <property type="entry name" value="PPR_rpt"/>
</dbReference>
<dbReference type="Gene3D" id="3.30.1370.110">
    <property type="match status" value="1"/>
</dbReference>
<dbReference type="Pfam" id="PF01535">
    <property type="entry name" value="PPR"/>
    <property type="match status" value="3"/>
</dbReference>
<reference evidence="6" key="2">
    <citation type="submission" date="2023-04" db="EMBL/GenBank/DDBJ databases">
        <authorList>
            <person name="Bruccoleri R.E."/>
            <person name="Oakeley E.J."/>
            <person name="Faust A.-M."/>
            <person name="Dessus-Babus S."/>
            <person name="Altorfer M."/>
            <person name="Burckhardt D."/>
            <person name="Oertli M."/>
            <person name="Naumann U."/>
            <person name="Petersen F."/>
            <person name="Wong J."/>
        </authorList>
    </citation>
    <scope>NUCLEOTIDE SEQUENCE</scope>
    <source>
        <strain evidence="6">GSM-AAB239-AS_SAM_17_03QT</strain>
        <tissue evidence="6">Leaf</tissue>
    </source>
</reference>
<dbReference type="NCBIfam" id="TIGR00756">
    <property type="entry name" value="PPR"/>
    <property type="match status" value="1"/>
</dbReference>
<feature type="repeat" description="PPR" evidence="3">
    <location>
        <begin position="176"/>
        <end position="210"/>
    </location>
</feature>
<proteinExistence type="inferred from homology"/>
<comment type="similarity">
    <text evidence="1">Belongs to the PPR family. P subfamily.</text>
</comment>
<evidence type="ECO:0000256" key="3">
    <source>
        <dbReference type="PROSITE-ProRule" id="PRU00708"/>
    </source>
</evidence>
<dbReference type="PANTHER" id="PTHR47447:SF15">
    <property type="entry name" value="OS02G0120000 PROTEIN"/>
    <property type="match status" value="1"/>
</dbReference>
<evidence type="ECO:0000313" key="7">
    <source>
        <dbReference type="Proteomes" id="UP001140949"/>
    </source>
</evidence>
<evidence type="ECO:0000259" key="5">
    <source>
        <dbReference type="PROSITE" id="PS50828"/>
    </source>
</evidence>
<evidence type="ECO:0000256" key="2">
    <source>
        <dbReference type="ARBA" id="ARBA00022737"/>
    </source>
</evidence>
<dbReference type="PROSITE" id="PS51375">
    <property type="entry name" value="PPR"/>
    <property type="match status" value="1"/>
</dbReference>
<dbReference type="SMART" id="SM00463">
    <property type="entry name" value="SMR"/>
    <property type="match status" value="1"/>
</dbReference>
<dbReference type="InterPro" id="IPR036063">
    <property type="entry name" value="Smr_dom_sf"/>
</dbReference>
<gene>
    <name evidence="6" type="ORF">M6B38_111895</name>
</gene>
<accession>A0AAX6DNA9</accession>
<dbReference type="InterPro" id="IPR002625">
    <property type="entry name" value="Smr_dom"/>
</dbReference>
<dbReference type="Proteomes" id="UP001140949">
    <property type="component" value="Unassembled WGS sequence"/>
</dbReference>
<dbReference type="InterPro" id="IPR011990">
    <property type="entry name" value="TPR-like_helical_dom_sf"/>
</dbReference>
<dbReference type="PANTHER" id="PTHR47447">
    <property type="entry name" value="OS03G0856100 PROTEIN"/>
    <property type="match status" value="1"/>
</dbReference>
<reference evidence="6" key="1">
    <citation type="journal article" date="2023" name="GigaByte">
        <title>Genome assembly of the bearded iris, Iris pallida Lam.</title>
        <authorList>
            <person name="Bruccoleri R.E."/>
            <person name="Oakeley E.J."/>
            <person name="Faust A.M.E."/>
            <person name="Altorfer M."/>
            <person name="Dessus-Babus S."/>
            <person name="Burckhardt D."/>
            <person name="Oertli M."/>
            <person name="Naumann U."/>
            <person name="Petersen F."/>
            <person name="Wong J."/>
        </authorList>
    </citation>
    <scope>NUCLEOTIDE SEQUENCE</scope>
    <source>
        <strain evidence="6">GSM-AAB239-AS_SAM_17_03QT</strain>
    </source>
</reference>
<feature type="region of interest" description="Disordered" evidence="4">
    <location>
        <begin position="18"/>
        <end position="47"/>
    </location>
</feature>
<dbReference type="Gene3D" id="1.25.40.10">
    <property type="entry name" value="Tetratricopeptide repeat domain"/>
    <property type="match status" value="1"/>
</dbReference>
<sequence length="443" mass="48782">MLIMAGILSCQSPPITTARHCSLPRRRSSSSSSSSSSRKHSDRLLSSLSAVSDPSSAERVVRKFIASSSKSTALQALSLLLSRSSPSALSAYRRISETHWFRWSPKLAADVISLLESSGASSDADLLLSDSVSRLSSHRDLGLFYCHLIDAASERNLHSLVLESYEKIKSLISFSGRKPYESMIRGLSTMGVPADAENMLDEMSQSGFKPSRFEYRSVIQGYGKLGHFADMERVVRTMTEEEEEKLDTVSANQILSCYGEHGRLSEMVVWTARMRALGIGFSVRTFNTVLNSCPNLVSMVTDRNLRAAALPLSVEDLMGKLQGNGGEGLLVREMVGSPLLVEALKWSRSEAELDLHGFHLVPAYVVILQWMEEARCRLRGGVSPMEISIVCGSGKHSSVRGESPLRKLVSEIMAQLKSPMKIDRKNVGRFVAKGKTVRDWLCC</sequence>
<dbReference type="PROSITE" id="PS50828">
    <property type="entry name" value="SMR"/>
    <property type="match status" value="1"/>
</dbReference>
<keyword evidence="7" id="KW-1185">Reference proteome</keyword>
<evidence type="ECO:0000256" key="4">
    <source>
        <dbReference type="SAM" id="MobiDB-lite"/>
    </source>
</evidence>
<protein>
    <submittedName>
        <fullName evidence="6">Pentatricopeptide repeat-containing protein</fullName>
    </submittedName>
</protein>
<keyword evidence="2" id="KW-0677">Repeat</keyword>
<dbReference type="EMBL" id="JANAVB010043216">
    <property type="protein sequence ID" value="KAJ6793273.1"/>
    <property type="molecule type" value="Genomic_DNA"/>
</dbReference>
<dbReference type="AlphaFoldDB" id="A0AAX6DNA9"/>
<feature type="domain" description="Smr" evidence="5">
    <location>
        <begin position="353"/>
        <end position="441"/>
    </location>
</feature>
<evidence type="ECO:0000313" key="6">
    <source>
        <dbReference type="EMBL" id="KAJ6793273.1"/>
    </source>
</evidence>